<evidence type="ECO:0000256" key="3">
    <source>
        <dbReference type="ARBA" id="ARBA00023054"/>
    </source>
</evidence>
<feature type="region of interest" description="Disordered" evidence="6">
    <location>
        <begin position="1"/>
        <end position="120"/>
    </location>
</feature>
<reference evidence="10" key="1">
    <citation type="submission" date="2011-02" db="EMBL/GenBank/DDBJ databases">
        <title>The Genome Sequence of Capsaspora owczarzaki ATCC 30864.</title>
        <authorList>
            <person name="Russ C."/>
            <person name="Cuomo C."/>
            <person name="Burger G."/>
            <person name="Gray M.W."/>
            <person name="Holland P.W.H."/>
            <person name="King N."/>
            <person name="Lang F.B.F."/>
            <person name="Roger A.J."/>
            <person name="Ruiz-Trillo I."/>
            <person name="Young S.K."/>
            <person name="Zeng Q."/>
            <person name="Gargeya S."/>
            <person name="Alvarado L."/>
            <person name="Berlin A."/>
            <person name="Chapman S.B."/>
            <person name="Chen Z."/>
            <person name="Freedman E."/>
            <person name="Gellesch M."/>
            <person name="Goldberg J."/>
            <person name="Griggs A."/>
            <person name="Gujja S."/>
            <person name="Heilman E."/>
            <person name="Heiman D."/>
            <person name="Howarth C."/>
            <person name="Mehta T."/>
            <person name="Neiman D."/>
            <person name="Pearson M."/>
            <person name="Roberts A."/>
            <person name="Saif S."/>
            <person name="Shea T."/>
            <person name="Shenoy N."/>
            <person name="Sisk P."/>
            <person name="Stolte C."/>
            <person name="Sykes S."/>
            <person name="White J."/>
            <person name="Yandava C."/>
            <person name="Haas B."/>
            <person name="Nusbaum C."/>
            <person name="Birren B."/>
        </authorList>
    </citation>
    <scope>NUCLEOTIDE SEQUENCE</scope>
    <source>
        <strain evidence="10">ATCC 30864</strain>
    </source>
</reference>
<dbReference type="OMA" id="FGNMANF"/>
<evidence type="ECO:0000256" key="6">
    <source>
        <dbReference type="SAM" id="MobiDB-lite"/>
    </source>
</evidence>
<gene>
    <name evidence="9" type="ORF">CAOG_000300</name>
</gene>
<dbReference type="SUPFAM" id="SSF48371">
    <property type="entry name" value="ARM repeat"/>
    <property type="match status" value="1"/>
</dbReference>
<dbReference type="PANTHER" id="PTHR14428">
    <property type="entry name" value="NUCLEOLAR COMPLEX PROTEIN 3"/>
    <property type="match status" value="1"/>
</dbReference>
<protein>
    <recommendedName>
        <fullName evidence="11">Nucleolar complex protein 3 homolog</fullName>
    </recommendedName>
</protein>
<dbReference type="InParanoid" id="A0A0D2VFZ8"/>
<dbReference type="Proteomes" id="UP000008743">
    <property type="component" value="Unassembled WGS sequence"/>
</dbReference>
<dbReference type="InterPro" id="IPR016903">
    <property type="entry name" value="Nucleolar_cplx-assoc_3"/>
</dbReference>
<evidence type="ECO:0000313" key="10">
    <source>
        <dbReference type="Proteomes" id="UP000008743"/>
    </source>
</evidence>
<dbReference type="Pfam" id="PF03914">
    <property type="entry name" value="CBF"/>
    <property type="match status" value="1"/>
</dbReference>
<evidence type="ECO:0008006" key="11">
    <source>
        <dbReference type="Google" id="ProtNLM"/>
    </source>
</evidence>
<dbReference type="InterPro" id="IPR005612">
    <property type="entry name" value="CCAAT-binding_factor"/>
</dbReference>
<evidence type="ECO:0000313" key="9">
    <source>
        <dbReference type="EMBL" id="KJE88702.1"/>
    </source>
</evidence>
<feature type="coiled-coil region" evidence="5">
    <location>
        <begin position="965"/>
        <end position="992"/>
    </location>
</feature>
<dbReference type="Pfam" id="PF07540">
    <property type="entry name" value="NOC3p"/>
    <property type="match status" value="1"/>
</dbReference>
<evidence type="ECO:0000256" key="2">
    <source>
        <dbReference type="ARBA" id="ARBA00007797"/>
    </source>
</evidence>
<evidence type="ECO:0000256" key="1">
    <source>
        <dbReference type="ARBA" id="ARBA00004604"/>
    </source>
</evidence>
<keyword evidence="10" id="KW-1185">Reference proteome</keyword>
<dbReference type="PhylomeDB" id="A0A0D2VFZ8"/>
<dbReference type="GO" id="GO:0003682">
    <property type="term" value="F:chromatin binding"/>
    <property type="evidence" value="ECO:0007669"/>
    <property type="project" value="TreeGrafter"/>
</dbReference>
<evidence type="ECO:0000256" key="4">
    <source>
        <dbReference type="ARBA" id="ARBA00023242"/>
    </source>
</evidence>
<comment type="subcellular location">
    <subcellularLocation>
        <location evidence="1">Nucleus</location>
        <location evidence="1">Nucleolus</location>
    </subcellularLocation>
</comment>
<feature type="compositionally biased region" description="Acidic residues" evidence="6">
    <location>
        <begin position="174"/>
        <end position="228"/>
    </location>
</feature>
<evidence type="ECO:0000259" key="8">
    <source>
        <dbReference type="Pfam" id="PF07540"/>
    </source>
</evidence>
<dbReference type="PANTHER" id="PTHR14428:SF5">
    <property type="entry name" value="NUCLEOLAR COMPLEX PROTEIN 3 HOMOLOG"/>
    <property type="match status" value="1"/>
</dbReference>
<accession>A0A0D2VFZ8</accession>
<feature type="region of interest" description="Disordered" evidence="6">
    <location>
        <begin position="307"/>
        <end position="330"/>
    </location>
</feature>
<dbReference type="InterPro" id="IPR016024">
    <property type="entry name" value="ARM-type_fold"/>
</dbReference>
<keyword evidence="4" id="KW-0539">Nucleus</keyword>
<comment type="similarity">
    <text evidence="2">Belongs to the CBF/MAK21 family.</text>
</comment>
<feature type="domain" description="Nucleolar complex-associated protein 3 N-terminal" evidence="8">
    <location>
        <begin position="368"/>
        <end position="460"/>
    </location>
</feature>
<feature type="region of interest" description="Disordered" evidence="6">
    <location>
        <begin position="600"/>
        <end position="623"/>
    </location>
</feature>
<dbReference type="InterPro" id="IPR011501">
    <property type="entry name" value="Noc3_N"/>
</dbReference>
<feature type="region of interest" description="Disordered" evidence="6">
    <location>
        <begin position="141"/>
        <end position="291"/>
    </location>
</feature>
<feature type="compositionally biased region" description="Basic residues" evidence="6">
    <location>
        <begin position="604"/>
        <end position="621"/>
    </location>
</feature>
<feature type="compositionally biased region" description="Low complexity" evidence="6">
    <location>
        <begin position="9"/>
        <end position="37"/>
    </location>
</feature>
<dbReference type="GO" id="GO:0005730">
    <property type="term" value="C:nucleolus"/>
    <property type="evidence" value="ECO:0007669"/>
    <property type="project" value="UniProtKB-SubCell"/>
</dbReference>
<feature type="compositionally biased region" description="Low complexity" evidence="6">
    <location>
        <begin position="51"/>
        <end position="60"/>
    </location>
</feature>
<feature type="compositionally biased region" description="Low complexity" evidence="6">
    <location>
        <begin position="82"/>
        <end position="93"/>
    </location>
</feature>
<dbReference type="STRING" id="595528.A0A0D2VFZ8"/>
<keyword evidence="3 5" id="KW-0175">Coiled coil</keyword>
<sequence length="993" mass="110023">MGKQHQQHSGSRGAAAPARRTAQQAGFESDAARGASRSSKKARLAHPSGKQQQQQQQQQRQHVRSEKGAGSKQASNGHKKQGAAANGARRGPGSDSDEHDDDSTKAESSDEELSPEDLAFFRSNPSAMSFLSNFDASAAALKKDKKQIQLAKGKPQQGPEGKKAYRVLTAADLDSSDDEGSIAEDDFDSDVEDFDDAEDGADDEEEEDEDDDDAGEDDDEVEDGDESDASSVHLSDIEEEFNERHGRTAARKPGKSAADDENMEEQYEQAVAARSKGGKDPASEEGGSRMPLKTKQGLVMVTAPMAPSVAKQNKRADEPAAPAPTKRPVAVEEPVDEVQLSLAKAMPDLENMPLAALIAWRQQQLSRAKQQLAEFASQIMENPEVHVGLFKQIGRFYRESDDIRIQKLAMLTAVRVFKDILPAYRIRDTGDEEDGKQQVSKEIKKIQAFETALLGQYQQFLLFLDKCTKDFVGLGNKHGEDKNELATESVIKLAECAITCMGELLLQNPYFNFSVNLIATLVPLMGVRKPENFAAPICATIVSLFQNDPKGEAVLDVVKVVAKLVKAKNYNLPRTIVDPFLRLRLDSDLEAVKDINPIDNHKSAQSRKKPHMSKKEKKKTKVAAELDRAMRETEAEVSKVDRQRMQTETLKWVFLTYFRVLKNATRSPLLPGVLEGLAKFAHLINIDFFSDLMSVLKNLLVEETVSIESKIHCVKAAFQILTGQGEVLNIDLKDFYAALYAALPAVVGEERLIRPLVSCLELMLRQRKQSIDRVAAFVKRLCSIATNLSAEGSLALMTATRGLMKNNPRCEQLLDSDVSSTGVYRAELDDPEHACAFATTLWELPLLQSHYHPYVQTFTHHILQGAPLDGKDALSVPEARRSSVKIFDEYDTAEGGFKPPIPPPKVHPLQKQLGKSGAERGVFVKFRPLQSEYLREFAAKMADQEIASSANRAAASTGLRTHFELLREQNRQVRLMNELRRLRATIHAFERDE</sequence>
<dbReference type="FunCoup" id="A0A0D2VFZ8">
    <property type="interactions" value="455"/>
</dbReference>
<dbReference type="eggNOG" id="KOG2153">
    <property type="taxonomic scope" value="Eukaryota"/>
</dbReference>
<name>A0A0D2VFZ8_CAPO3</name>
<dbReference type="GO" id="GO:0006270">
    <property type="term" value="P:DNA replication initiation"/>
    <property type="evidence" value="ECO:0007669"/>
    <property type="project" value="TreeGrafter"/>
</dbReference>
<dbReference type="OrthoDB" id="10263597at2759"/>
<feature type="domain" description="CCAAT-binding factor" evidence="7">
    <location>
        <begin position="711"/>
        <end position="858"/>
    </location>
</feature>
<dbReference type="RefSeq" id="XP_004365171.1">
    <property type="nucleotide sequence ID" value="XM_004365114.2"/>
</dbReference>
<organism evidence="9 10">
    <name type="scientific">Capsaspora owczarzaki (strain ATCC 30864)</name>
    <dbReference type="NCBI Taxonomy" id="595528"/>
    <lineage>
        <taxon>Eukaryota</taxon>
        <taxon>Filasterea</taxon>
        <taxon>Capsaspora</taxon>
    </lineage>
</organism>
<evidence type="ECO:0000259" key="7">
    <source>
        <dbReference type="Pfam" id="PF03914"/>
    </source>
</evidence>
<dbReference type="EMBL" id="KE346360">
    <property type="protein sequence ID" value="KJE88702.1"/>
    <property type="molecule type" value="Genomic_DNA"/>
</dbReference>
<proteinExistence type="inferred from homology"/>
<dbReference type="AlphaFoldDB" id="A0A0D2VFZ8"/>
<evidence type="ECO:0000256" key="5">
    <source>
        <dbReference type="SAM" id="Coils"/>
    </source>
</evidence>